<dbReference type="GeneID" id="54358922"/>
<organism evidence="4">
    <name type="scientific">Dissoconium aciculare CBS 342.82</name>
    <dbReference type="NCBI Taxonomy" id="1314786"/>
    <lineage>
        <taxon>Eukaryota</taxon>
        <taxon>Fungi</taxon>
        <taxon>Dikarya</taxon>
        <taxon>Ascomycota</taxon>
        <taxon>Pezizomycotina</taxon>
        <taxon>Dothideomycetes</taxon>
        <taxon>Dothideomycetidae</taxon>
        <taxon>Mycosphaerellales</taxon>
        <taxon>Dissoconiaceae</taxon>
        <taxon>Dissoconium</taxon>
    </lineage>
</organism>
<dbReference type="PANTHER" id="PTHR24305:SF166">
    <property type="entry name" value="CYTOCHROME P450 12A4, MITOCHONDRIAL-RELATED"/>
    <property type="match status" value="1"/>
</dbReference>
<dbReference type="PRINTS" id="PR00385">
    <property type="entry name" value="P450"/>
</dbReference>
<feature type="binding site" description="axial binding residue" evidence="2">
    <location>
        <position position="444"/>
    </location>
    <ligand>
        <name>heme</name>
        <dbReference type="ChEBI" id="CHEBI:30413"/>
    </ligand>
    <ligandPart>
        <name>Fe</name>
        <dbReference type="ChEBI" id="CHEBI:18248"/>
    </ligandPart>
</feature>
<keyword evidence="2" id="KW-0408">Iron</keyword>
<keyword evidence="2" id="KW-0349">Heme</keyword>
<protein>
    <submittedName>
        <fullName evidence="4">Cytochrome P450</fullName>
    </submittedName>
</protein>
<keyword evidence="2" id="KW-0479">Metal-binding</keyword>
<dbReference type="InterPro" id="IPR050121">
    <property type="entry name" value="Cytochrome_P450_monoxygenase"/>
</dbReference>
<dbReference type="PANTHER" id="PTHR24305">
    <property type="entry name" value="CYTOCHROME P450"/>
    <property type="match status" value="1"/>
</dbReference>
<name>A0A6J3M8M7_9PEZI</name>
<dbReference type="GO" id="GO:0004497">
    <property type="term" value="F:monooxygenase activity"/>
    <property type="evidence" value="ECO:0007669"/>
    <property type="project" value="InterPro"/>
</dbReference>
<dbReference type="RefSeq" id="XP_033461442.1">
    <property type="nucleotide sequence ID" value="XM_033601122.1"/>
</dbReference>
<dbReference type="GO" id="GO:0005506">
    <property type="term" value="F:iron ion binding"/>
    <property type="evidence" value="ECO:0007669"/>
    <property type="project" value="InterPro"/>
</dbReference>
<evidence type="ECO:0000256" key="1">
    <source>
        <dbReference type="ARBA" id="ARBA00010617"/>
    </source>
</evidence>
<dbReference type="Proteomes" id="UP000504637">
    <property type="component" value="Unplaced"/>
</dbReference>
<reference evidence="4" key="3">
    <citation type="submission" date="2025-08" db="UniProtKB">
        <authorList>
            <consortium name="RefSeq"/>
        </authorList>
    </citation>
    <scope>IDENTIFICATION</scope>
    <source>
        <strain evidence="4">CBS 342.82</strain>
    </source>
</reference>
<reference evidence="4" key="1">
    <citation type="submission" date="2020-01" db="EMBL/GenBank/DDBJ databases">
        <authorList>
            <consortium name="DOE Joint Genome Institute"/>
            <person name="Haridas S."/>
            <person name="Albert R."/>
            <person name="Binder M."/>
            <person name="Bloem J."/>
            <person name="Labutti K."/>
            <person name="Salamov A."/>
            <person name="Andreopoulos B."/>
            <person name="Baker S.E."/>
            <person name="Barry K."/>
            <person name="Bills G."/>
            <person name="Bluhm B.H."/>
            <person name="Cannon C."/>
            <person name="Castanera R."/>
            <person name="Culley D.E."/>
            <person name="Daum C."/>
            <person name="Ezra D."/>
            <person name="Gonzalez J.B."/>
            <person name="Henrissat B."/>
            <person name="Kuo A."/>
            <person name="Liang C."/>
            <person name="Lipzen A."/>
            <person name="Lutzoni F."/>
            <person name="Magnuson J."/>
            <person name="Mondo S."/>
            <person name="Nolan M."/>
            <person name="Ohm R."/>
            <person name="Pangilinan J."/>
            <person name="Park H.-J."/>
            <person name="Ramirez L."/>
            <person name="Alfaro M."/>
            <person name="Sun H."/>
            <person name="Tritt A."/>
            <person name="Yoshinaga Y."/>
            <person name="Zwiers L.-H."/>
            <person name="Turgeon B.G."/>
            <person name="Goodwin S.B."/>
            <person name="Spatafora J.W."/>
            <person name="Crous P.W."/>
            <person name="Grigoriev I.V."/>
        </authorList>
    </citation>
    <scope>NUCLEOTIDE SEQUENCE</scope>
    <source>
        <strain evidence="4">CBS 342.82</strain>
    </source>
</reference>
<dbReference type="OrthoDB" id="1470350at2759"/>
<dbReference type="SUPFAM" id="SSF48264">
    <property type="entry name" value="Cytochrome P450"/>
    <property type="match status" value="1"/>
</dbReference>
<evidence type="ECO:0000313" key="3">
    <source>
        <dbReference type="Proteomes" id="UP000504637"/>
    </source>
</evidence>
<dbReference type="GO" id="GO:0020037">
    <property type="term" value="F:heme binding"/>
    <property type="evidence" value="ECO:0007669"/>
    <property type="project" value="InterPro"/>
</dbReference>
<sequence>MVPIVSFILASPERTALVLVLLLVLRLAYSAIYNIFFHPIAHFKGPLLAKISPLYKIQWELNSNRVLAIERLLRQYGSPVRIGPNELAFADEKSYIDIYGQHSNPCPKSPAYNLFSSTECGNLFSMRDRKEHARLRRFFAPAFSAQSLRASEGQIAERIDWFVERVILPATESSQPLEMFESIYRLNLDIISLLSFGKSLDTLKGENRIAVRGVKSFTTIIPLTAMLPILRYLPTDTIRQGFRGLHELEELTRACLTAYKSRIDAGEIKDEESRSLVYNLLTASDPEGGANLTMDELVANCIVFLVGGTDTTTITVCYAFWELGRRPEIRAKLRKEILAAFPDPGVMPTYEQTSKLAYLNCVIAETLRLWGPLSTARAMRVSPGRVLGRHFVPGGVKVCTNMYAAARDPDVYGDAENFIPERWLAATGRMRNMSRPFSLGPAMCVGKPLADMNISLALARILQVVDVRLEAGVMRDDMMRTRDKGILHPWDEKLVVRVKRD</sequence>
<accession>A0A6J3M8M7</accession>
<comment type="similarity">
    <text evidence="1">Belongs to the cytochrome P450 family.</text>
</comment>
<dbReference type="Pfam" id="PF00067">
    <property type="entry name" value="p450"/>
    <property type="match status" value="1"/>
</dbReference>
<gene>
    <name evidence="4" type="ORF">K489DRAFT_315934</name>
</gene>
<keyword evidence="3" id="KW-1185">Reference proteome</keyword>
<dbReference type="InterPro" id="IPR001128">
    <property type="entry name" value="Cyt_P450"/>
</dbReference>
<dbReference type="PRINTS" id="PR00463">
    <property type="entry name" value="EP450I"/>
</dbReference>
<evidence type="ECO:0000313" key="4">
    <source>
        <dbReference type="RefSeq" id="XP_033461442.1"/>
    </source>
</evidence>
<dbReference type="Gene3D" id="1.10.630.10">
    <property type="entry name" value="Cytochrome P450"/>
    <property type="match status" value="1"/>
</dbReference>
<comment type="cofactor">
    <cofactor evidence="2">
        <name>heme</name>
        <dbReference type="ChEBI" id="CHEBI:30413"/>
    </cofactor>
</comment>
<dbReference type="InterPro" id="IPR036396">
    <property type="entry name" value="Cyt_P450_sf"/>
</dbReference>
<proteinExistence type="inferred from homology"/>
<dbReference type="GO" id="GO:0016705">
    <property type="term" value="F:oxidoreductase activity, acting on paired donors, with incorporation or reduction of molecular oxygen"/>
    <property type="evidence" value="ECO:0007669"/>
    <property type="project" value="InterPro"/>
</dbReference>
<dbReference type="InterPro" id="IPR002401">
    <property type="entry name" value="Cyt_P450_E_grp-I"/>
</dbReference>
<reference evidence="4" key="2">
    <citation type="submission" date="2020-04" db="EMBL/GenBank/DDBJ databases">
        <authorList>
            <consortium name="NCBI Genome Project"/>
        </authorList>
    </citation>
    <scope>NUCLEOTIDE SEQUENCE</scope>
    <source>
        <strain evidence="4">CBS 342.82</strain>
    </source>
</reference>
<dbReference type="AlphaFoldDB" id="A0A6J3M8M7"/>
<evidence type="ECO:0000256" key="2">
    <source>
        <dbReference type="PIRSR" id="PIRSR602401-1"/>
    </source>
</evidence>